<dbReference type="GO" id="GO:0006310">
    <property type="term" value="P:DNA recombination"/>
    <property type="evidence" value="ECO:0007669"/>
    <property type="project" value="UniProtKB-KW"/>
</dbReference>
<dbReference type="OrthoDB" id="9805859at2"/>
<comment type="caution">
    <text evidence="8">The sequence shown here is derived from an EMBL/GenBank/DDBJ whole genome shotgun (WGS) entry which is preliminary data.</text>
</comment>
<dbReference type="GO" id="GO:0015074">
    <property type="term" value="P:DNA integration"/>
    <property type="evidence" value="ECO:0007669"/>
    <property type="project" value="UniProtKB-KW"/>
</dbReference>
<keyword evidence="3" id="KW-0233">DNA recombination</keyword>
<dbReference type="PROSITE" id="PS51900">
    <property type="entry name" value="CB"/>
    <property type="match status" value="1"/>
</dbReference>
<feature type="domain" description="Tyr recombinase" evidence="6">
    <location>
        <begin position="174"/>
        <end position="392"/>
    </location>
</feature>
<evidence type="ECO:0000256" key="5">
    <source>
        <dbReference type="SAM" id="MobiDB-lite"/>
    </source>
</evidence>
<keyword evidence="1" id="KW-0229">DNA integration</keyword>
<dbReference type="InterPro" id="IPR004107">
    <property type="entry name" value="Integrase_SAM-like_N"/>
</dbReference>
<organism evidence="8 9">
    <name type="scientific">Micromonospora wenchangensis</name>
    <dbReference type="NCBI Taxonomy" id="1185415"/>
    <lineage>
        <taxon>Bacteria</taxon>
        <taxon>Bacillati</taxon>
        <taxon>Actinomycetota</taxon>
        <taxon>Actinomycetes</taxon>
        <taxon>Micromonosporales</taxon>
        <taxon>Micromonosporaceae</taxon>
        <taxon>Micromonospora</taxon>
    </lineage>
</organism>
<dbReference type="PANTHER" id="PTHR30349">
    <property type="entry name" value="PHAGE INTEGRASE-RELATED"/>
    <property type="match status" value="1"/>
</dbReference>
<dbReference type="InterPro" id="IPR002104">
    <property type="entry name" value="Integrase_catalytic"/>
</dbReference>
<name>A0A246RFJ8_9ACTN</name>
<reference evidence="8 9" key="1">
    <citation type="submission" date="2017-03" db="EMBL/GenBank/DDBJ databases">
        <title>Whole genome sequence of Micromonospora wenchangensis, isolated from mangrove soil.</title>
        <authorList>
            <person name="Yang H."/>
        </authorList>
    </citation>
    <scope>NUCLEOTIDE SEQUENCE [LARGE SCALE GENOMIC DNA]</scope>
    <source>
        <strain evidence="8 9">CCTCC AA 2012002</strain>
    </source>
</reference>
<dbReference type="Pfam" id="PF14659">
    <property type="entry name" value="Phage_int_SAM_3"/>
    <property type="match status" value="1"/>
</dbReference>
<evidence type="ECO:0000313" key="9">
    <source>
        <dbReference type="Proteomes" id="UP000197174"/>
    </source>
</evidence>
<dbReference type="AlphaFoldDB" id="A0A246RFJ8"/>
<protein>
    <submittedName>
        <fullName evidence="8">Site-specific integrase</fullName>
    </submittedName>
</protein>
<dbReference type="InterPro" id="IPR010998">
    <property type="entry name" value="Integrase_recombinase_N"/>
</dbReference>
<proteinExistence type="predicted"/>
<evidence type="ECO:0000256" key="2">
    <source>
        <dbReference type="ARBA" id="ARBA00023125"/>
    </source>
</evidence>
<keyword evidence="9" id="KW-1185">Reference proteome</keyword>
<evidence type="ECO:0000313" key="8">
    <source>
        <dbReference type="EMBL" id="OWV01634.1"/>
    </source>
</evidence>
<evidence type="ECO:0000259" key="6">
    <source>
        <dbReference type="PROSITE" id="PS51898"/>
    </source>
</evidence>
<feature type="domain" description="Core-binding (CB)" evidence="7">
    <location>
        <begin position="70"/>
        <end position="153"/>
    </location>
</feature>
<evidence type="ECO:0000259" key="7">
    <source>
        <dbReference type="PROSITE" id="PS51900"/>
    </source>
</evidence>
<dbReference type="RefSeq" id="WP_088646553.1">
    <property type="nucleotide sequence ID" value="NZ_MZMV01000057.1"/>
</dbReference>
<dbReference type="Proteomes" id="UP000197174">
    <property type="component" value="Unassembled WGS sequence"/>
</dbReference>
<dbReference type="GO" id="GO:0003677">
    <property type="term" value="F:DNA binding"/>
    <property type="evidence" value="ECO:0007669"/>
    <property type="project" value="UniProtKB-UniRule"/>
</dbReference>
<dbReference type="SUPFAM" id="SSF56349">
    <property type="entry name" value="DNA breaking-rejoining enzymes"/>
    <property type="match status" value="1"/>
</dbReference>
<dbReference type="InterPro" id="IPR044068">
    <property type="entry name" value="CB"/>
</dbReference>
<evidence type="ECO:0000256" key="1">
    <source>
        <dbReference type="ARBA" id="ARBA00022908"/>
    </source>
</evidence>
<dbReference type="Pfam" id="PF00589">
    <property type="entry name" value="Phage_integrase"/>
    <property type="match status" value="1"/>
</dbReference>
<sequence>MGKRKPNGASSIYQGSDGYWHGRVTVGIKDDGSPDRRHVRGKTEAIVTRKVRELERDRDKGTVRKAGQSWTVKTWLTHWVENIAAPAVRDNTIAGYRVAVYRHLIPGLGAHRLEKLQPEHVEKLTRKMQAAGSAAATAHQAHRTLRTALNEAVRRQHLVRNPASLAKPPRLEDEEVEPYSVEEVQRLLLAASERRNSARWAIALALGLRQGEVLGLRWNDVNLNDGTLTVRRARQRPKWKHGCTKPCGRKFGGHCPDRQPLRAETADTKSRAGRRSIGLPDPLIALLRQHRKEQEAERETAAQLWTDTGYLFTTPTGGPVNPRTDYTEWKRLLTRAGLRDGRLHDARHTAATVLLILGVAERAVMGIMGWSDSGMARRYQHLTGQVRRDVAKRVGGLLWQPAPKADDDPEDGTAGVLSKAP</sequence>
<keyword evidence="2 4" id="KW-0238">DNA-binding</keyword>
<dbReference type="Gene3D" id="1.10.150.130">
    <property type="match status" value="1"/>
</dbReference>
<dbReference type="EMBL" id="MZMV01000057">
    <property type="protein sequence ID" value="OWV01634.1"/>
    <property type="molecule type" value="Genomic_DNA"/>
</dbReference>
<accession>A0A246RFJ8</accession>
<dbReference type="Gene3D" id="1.10.443.10">
    <property type="entry name" value="Intergrase catalytic core"/>
    <property type="match status" value="1"/>
</dbReference>
<dbReference type="InterPro" id="IPR013762">
    <property type="entry name" value="Integrase-like_cat_sf"/>
</dbReference>
<dbReference type="PANTHER" id="PTHR30349:SF91">
    <property type="entry name" value="INTA PROTEIN"/>
    <property type="match status" value="1"/>
</dbReference>
<dbReference type="CDD" id="cd01189">
    <property type="entry name" value="INT_ICEBs1_C_like"/>
    <property type="match status" value="1"/>
</dbReference>
<dbReference type="InterPro" id="IPR011010">
    <property type="entry name" value="DNA_brk_join_enz"/>
</dbReference>
<evidence type="ECO:0000256" key="4">
    <source>
        <dbReference type="PROSITE-ProRule" id="PRU01248"/>
    </source>
</evidence>
<gene>
    <name evidence="8" type="ORF">B5D80_25895</name>
</gene>
<dbReference type="InterPro" id="IPR050090">
    <property type="entry name" value="Tyrosine_recombinase_XerCD"/>
</dbReference>
<feature type="region of interest" description="Disordered" evidence="5">
    <location>
        <begin position="399"/>
        <end position="421"/>
    </location>
</feature>
<evidence type="ECO:0000256" key="3">
    <source>
        <dbReference type="ARBA" id="ARBA00023172"/>
    </source>
</evidence>
<dbReference type="PROSITE" id="PS51898">
    <property type="entry name" value="TYR_RECOMBINASE"/>
    <property type="match status" value="1"/>
</dbReference>